<dbReference type="Proteomes" id="UP000294980">
    <property type="component" value="Unassembled WGS sequence"/>
</dbReference>
<gene>
    <name evidence="2" type="ORF">EV688_103221</name>
</gene>
<reference evidence="2 3" key="1">
    <citation type="submission" date="2019-03" db="EMBL/GenBank/DDBJ databases">
        <title>Genomic Encyclopedia of Type Strains, Phase IV (KMG-IV): sequencing the most valuable type-strain genomes for metagenomic binning, comparative biology and taxonomic classification.</title>
        <authorList>
            <person name="Goeker M."/>
        </authorList>
    </citation>
    <scope>NUCLEOTIDE SEQUENCE [LARGE SCALE GENOMIC DNA]</scope>
    <source>
        <strain evidence="2 3">DSM 23344</strain>
    </source>
</reference>
<sequence>MLVSPPVIDLILLAVLAEGAGLLVLYRVSGRGIPPGVLLPNLVAGGCLFLALRLVLSDAAVYWVALTLVVALIAHLTELVLRWQR</sequence>
<keyword evidence="1" id="KW-1133">Transmembrane helix</keyword>
<keyword evidence="1" id="KW-0472">Membrane</keyword>
<keyword evidence="1" id="KW-0812">Transmembrane</keyword>
<evidence type="ECO:0000313" key="2">
    <source>
        <dbReference type="EMBL" id="TCO77206.1"/>
    </source>
</evidence>
<feature type="transmembrane region" description="Helical" evidence="1">
    <location>
        <begin position="6"/>
        <end position="26"/>
    </location>
</feature>
<name>A0A4R2L0J3_9GAMM</name>
<feature type="transmembrane region" description="Helical" evidence="1">
    <location>
        <begin position="62"/>
        <end position="81"/>
    </location>
</feature>
<proteinExistence type="predicted"/>
<dbReference type="EMBL" id="SLWX01000003">
    <property type="protein sequence ID" value="TCO77206.1"/>
    <property type="molecule type" value="Genomic_DNA"/>
</dbReference>
<accession>A0A4R2L0J3</accession>
<protein>
    <submittedName>
        <fullName evidence="2">Uncharacterized protein</fullName>
    </submittedName>
</protein>
<comment type="caution">
    <text evidence="2">The sequence shown here is derived from an EMBL/GenBank/DDBJ whole genome shotgun (WGS) entry which is preliminary data.</text>
</comment>
<dbReference type="AlphaFoldDB" id="A0A4R2L0J3"/>
<evidence type="ECO:0000313" key="3">
    <source>
        <dbReference type="Proteomes" id="UP000294980"/>
    </source>
</evidence>
<feature type="transmembrane region" description="Helical" evidence="1">
    <location>
        <begin position="38"/>
        <end position="56"/>
    </location>
</feature>
<keyword evidence="3" id="KW-1185">Reference proteome</keyword>
<organism evidence="2 3">
    <name type="scientific">Chromatocurvus halotolerans</name>
    <dbReference type="NCBI Taxonomy" id="1132028"/>
    <lineage>
        <taxon>Bacteria</taxon>
        <taxon>Pseudomonadati</taxon>
        <taxon>Pseudomonadota</taxon>
        <taxon>Gammaproteobacteria</taxon>
        <taxon>Cellvibrionales</taxon>
        <taxon>Halieaceae</taxon>
        <taxon>Chromatocurvus</taxon>
    </lineage>
</organism>
<evidence type="ECO:0000256" key="1">
    <source>
        <dbReference type="SAM" id="Phobius"/>
    </source>
</evidence>